<dbReference type="Proteomes" id="UP000648075">
    <property type="component" value="Unassembled WGS sequence"/>
</dbReference>
<dbReference type="GO" id="GO:0004519">
    <property type="term" value="F:endonuclease activity"/>
    <property type="evidence" value="ECO:0007669"/>
    <property type="project" value="InterPro"/>
</dbReference>
<comment type="caution">
    <text evidence="1">The sequence shown here is derived from an EMBL/GenBank/DDBJ whole genome shotgun (WGS) entry which is preliminary data.</text>
</comment>
<keyword evidence="2" id="KW-1185">Reference proteome</keyword>
<evidence type="ECO:0000313" key="2">
    <source>
        <dbReference type="Proteomes" id="UP000648075"/>
    </source>
</evidence>
<accession>A0A918UFR3</accession>
<sequence length="254" mass="27305">MFSPALRHRQRVLAQLAGEAVAGDGPQAAPPPPAADTAAGQEYAALRVLLHDNLRTLADVQSIETRNPMKAQMAKAFVPWVEGALAAGDAGEAAQDEILVTQMIWAIDYRDIDLALQIGAHVLKFALTLPEPYKRTPACFLAEDLATIALASAEQVTLEQLLRVATLTADFDMPDQARAKLHKAIARAYDRKAEAFDPADENAPAGGKGAYLTEAGTHYARAIALWKDVGVKKDIDRIERQLKAMAAAESNDGN</sequence>
<reference evidence="1" key="2">
    <citation type="submission" date="2020-09" db="EMBL/GenBank/DDBJ databases">
        <authorList>
            <person name="Sun Q."/>
            <person name="Kim S."/>
        </authorList>
    </citation>
    <scope>NUCLEOTIDE SEQUENCE</scope>
    <source>
        <strain evidence="1">KCTC 32255</strain>
    </source>
</reference>
<dbReference type="InterPro" id="IPR010270">
    <property type="entry name" value="Phage_P2_GpM"/>
</dbReference>
<proteinExistence type="predicted"/>
<reference evidence="1" key="1">
    <citation type="journal article" date="2014" name="Int. J. Syst. Evol. Microbiol.">
        <title>Complete genome sequence of Corynebacterium casei LMG S-19264T (=DSM 44701T), isolated from a smear-ripened cheese.</title>
        <authorList>
            <consortium name="US DOE Joint Genome Institute (JGI-PGF)"/>
            <person name="Walter F."/>
            <person name="Albersmeier A."/>
            <person name="Kalinowski J."/>
            <person name="Ruckert C."/>
        </authorList>
    </citation>
    <scope>NUCLEOTIDE SEQUENCE</scope>
    <source>
        <strain evidence="1">KCTC 32255</strain>
    </source>
</reference>
<dbReference type="RefSeq" id="WP_189620774.1">
    <property type="nucleotide sequence ID" value="NZ_BMZA01000004.1"/>
</dbReference>
<dbReference type="Pfam" id="PF05944">
    <property type="entry name" value="Phage_term_smal"/>
    <property type="match status" value="1"/>
</dbReference>
<organism evidence="1 2">
    <name type="scientific">Novosphingobium colocasiae</name>
    <dbReference type="NCBI Taxonomy" id="1256513"/>
    <lineage>
        <taxon>Bacteria</taxon>
        <taxon>Pseudomonadati</taxon>
        <taxon>Pseudomonadota</taxon>
        <taxon>Alphaproteobacteria</taxon>
        <taxon>Sphingomonadales</taxon>
        <taxon>Sphingomonadaceae</taxon>
        <taxon>Novosphingobium</taxon>
    </lineage>
</organism>
<gene>
    <name evidence="1" type="primary">gpM</name>
    <name evidence="1" type="ORF">GCM10011614_17300</name>
</gene>
<name>A0A918UFR3_9SPHN</name>
<dbReference type="AlphaFoldDB" id="A0A918UFR3"/>
<evidence type="ECO:0000313" key="1">
    <source>
        <dbReference type="EMBL" id="GGZ02766.1"/>
    </source>
</evidence>
<dbReference type="GO" id="GO:0003677">
    <property type="term" value="F:DNA binding"/>
    <property type="evidence" value="ECO:0007669"/>
    <property type="project" value="InterPro"/>
</dbReference>
<dbReference type="EMBL" id="BMZA01000004">
    <property type="protein sequence ID" value="GGZ02766.1"/>
    <property type="molecule type" value="Genomic_DNA"/>
</dbReference>
<protein>
    <submittedName>
        <fullName evidence="1">Phage terminase/endonuclease subunit</fullName>
    </submittedName>
</protein>